<organism evidence="1 2">
    <name type="scientific">Diversispora epigaea</name>
    <dbReference type="NCBI Taxonomy" id="1348612"/>
    <lineage>
        <taxon>Eukaryota</taxon>
        <taxon>Fungi</taxon>
        <taxon>Fungi incertae sedis</taxon>
        <taxon>Mucoromycota</taxon>
        <taxon>Glomeromycotina</taxon>
        <taxon>Glomeromycetes</taxon>
        <taxon>Diversisporales</taxon>
        <taxon>Diversisporaceae</taxon>
        <taxon>Diversispora</taxon>
    </lineage>
</organism>
<dbReference type="Proteomes" id="UP000266861">
    <property type="component" value="Unassembled WGS sequence"/>
</dbReference>
<evidence type="ECO:0000313" key="2">
    <source>
        <dbReference type="Proteomes" id="UP000266861"/>
    </source>
</evidence>
<dbReference type="EMBL" id="PQFF01000313">
    <property type="protein sequence ID" value="RHZ62177.1"/>
    <property type="molecule type" value="Genomic_DNA"/>
</dbReference>
<proteinExistence type="predicted"/>
<protein>
    <submittedName>
        <fullName evidence="1">Uncharacterized protein</fullName>
    </submittedName>
</protein>
<gene>
    <name evidence="1" type="ORF">Glove_343g24</name>
</gene>
<comment type="caution">
    <text evidence="1">The sequence shown here is derived from an EMBL/GenBank/DDBJ whole genome shotgun (WGS) entry which is preliminary data.</text>
</comment>
<dbReference type="AlphaFoldDB" id="A0A397HGT7"/>
<reference evidence="1 2" key="1">
    <citation type="submission" date="2018-08" db="EMBL/GenBank/DDBJ databases">
        <title>Genome and evolution of the arbuscular mycorrhizal fungus Diversispora epigaea (formerly Glomus versiforme) and its bacterial endosymbionts.</title>
        <authorList>
            <person name="Sun X."/>
            <person name="Fei Z."/>
            <person name="Harrison M."/>
        </authorList>
    </citation>
    <scope>NUCLEOTIDE SEQUENCE [LARGE SCALE GENOMIC DNA]</scope>
    <source>
        <strain evidence="1 2">IT104</strain>
    </source>
</reference>
<name>A0A397HGT7_9GLOM</name>
<sequence length="96" mass="11492">MILYPYFKIINMKKKNLYFIFYNLLATQVYLRASAGRVVPPLTSRYYRRNSKTVGNSNACVKCKITKFDKLTHGTFFVRFFSPRQYTRYLRGKLRV</sequence>
<keyword evidence="2" id="KW-1185">Reference proteome</keyword>
<accession>A0A397HGT7</accession>
<evidence type="ECO:0000313" key="1">
    <source>
        <dbReference type="EMBL" id="RHZ62177.1"/>
    </source>
</evidence>